<dbReference type="Proteomes" id="UP000324800">
    <property type="component" value="Unassembled WGS sequence"/>
</dbReference>
<gene>
    <name evidence="1" type="ORF">EZS28_025324</name>
</gene>
<dbReference type="AlphaFoldDB" id="A0A5J4V9E9"/>
<comment type="caution">
    <text evidence="1">The sequence shown here is derived from an EMBL/GenBank/DDBJ whole genome shotgun (WGS) entry which is preliminary data.</text>
</comment>
<name>A0A5J4V9E9_9EUKA</name>
<accession>A0A5J4V9E9</accession>
<organism evidence="1 2">
    <name type="scientific">Streblomastix strix</name>
    <dbReference type="NCBI Taxonomy" id="222440"/>
    <lineage>
        <taxon>Eukaryota</taxon>
        <taxon>Metamonada</taxon>
        <taxon>Preaxostyla</taxon>
        <taxon>Oxymonadida</taxon>
        <taxon>Streblomastigidae</taxon>
        <taxon>Streblomastix</taxon>
    </lineage>
</organism>
<sequence>MRSIEVDAADDTFNQKKIDKDIIPHLQSLYERHRTENVLQLINRLLSVFVERSQGLYDPGKSANIFINLVFENIYPSSCQLIMAQQIQGQHDKSSRAIQISSDMKPQIIQIISQYLNRILNPPFVSPKQFMSRFIDFQNIFIGLRKFIKSNNLDIETGNEVIGLETLFKLALNWPFNGEQTILTLDRMKIREKYEIGEDVENGLAQEYQLQTGIWNPALNFLVELSKISEQTKPDANAHQQNRNNQYYLPYQVISGECIKRLEDIFRDSNQQQSSQAPIENKSLIIQRLLLLYIQILREKRTSIQIDPFELVKIPLEGQEKKMIYKH</sequence>
<protein>
    <submittedName>
        <fullName evidence="1">Uncharacterized protein</fullName>
    </submittedName>
</protein>
<proteinExistence type="predicted"/>
<reference evidence="1 2" key="1">
    <citation type="submission" date="2019-03" db="EMBL/GenBank/DDBJ databases">
        <title>Single cell metagenomics reveals metabolic interactions within the superorganism composed of flagellate Streblomastix strix and complex community of Bacteroidetes bacteria on its surface.</title>
        <authorList>
            <person name="Treitli S.C."/>
            <person name="Kolisko M."/>
            <person name="Husnik F."/>
            <person name="Keeling P."/>
            <person name="Hampl V."/>
        </authorList>
    </citation>
    <scope>NUCLEOTIDE SEQUENCE [LARGE SCALE GENOMIC DNA]</scope>
    <source>
        <strain evidence="1">ST1C</strain>
    </source>
</reference>
<evidence type="ECO:0000313" key="1">
    <source>
        <dbReference type="EMBL" id="KAA6379149.1"/>
    </source>
</evidence>
<dbReference type="EMBL" id="SNRW01008677">
    <property type="protein sequence ID" value="KAA6379149.1"/>
    <property type="molecule type" value="Genomic_DNA"/>
</dbReference>
<evidence type="ECO:0000313" key="2">
    <source>
        <dbReference type="Proteomes" id="UP000324800"/>
    </source>
</evidence>